<dbReference type="RefSeq" id="WP_289364913.1">
    <property type="nucleotide sequence ID" value="NZ_JAUCBP010000007.1"/>
</dbReference>
<name>A0ABT7SWQ7_9ALTE</name>
<feature type="region of interest" description="Disordered" evidence="1">
    <location>
        <begin position="42"/>
        <end position="76"/>
    </location>
</feature>
<evidence type="ECO:0000313" key="2">
    <source>
        <dbReference type="EMBL" id="MDM7860622.1"/>
    </source>
</evidence>
<sequence>MTQKKLTEAELLSIVDRLGKDPSYTFGDLEPGVQEQLLELQQQSDETNPILVIQEPKKPDDESEDQDSPPDSPAKE</sequence>
<protein>
    <submittedName>
        <fullName evidence="2">Uncharacterized protein</fullName>
    </submittedName>
</protein>
<dbReference type="Proteomes" id="UP001234343">
    <property type="component" value="Unassembled WGS sequence"/>
</dbReference>
<evidence type="ECO:0000313" key="3">
    <source>
        <dbReference type="Proteomes" id="UP001234343"/>
    </source>
</evidence>
<keyword evidence="3" id="KW-1185">Reference proteome</keyword>
<accession>A0ABT7SWQ7</accession>
<evidence type="ECO:0000256" key="1">
    <source>
        <dbReference type="SAM" id="MobiDB-lite"/>
    </source>
</evidence>
<organism evidence="2 3">
    <name type="scientific">Alteromonas arenosi</name>
    <dbReference type="NCBI Taxonomy" id="3055817"/>
    <lineage>
        <taxon>Bacteria</taxon>
        <taxon>Pseudomonadati</taxon>
        <taxon>Pseudomonadota</taxon>
        <taxon>Gammaproteobacteria</taxon>
        <taxon>Alteromonadales</taxon>
        <taxon>Alteromonadaceae</taxon>
        <taxon>Alteromonas/Salinimonas group</taxon>
        <taxon>Alteromonas</taxon>
    </lineage>
</organism>
<gene>
    <name evidence="2" type="ORF">QTP81_08440</name>
</gene>
<comment type="caution">
    <text evidence="2">The sequence shown here is derived from an EMBL/GenBank/DDBJ whole genome shotgun (WGS) entry which is preliminary data.</text>
</comment>
<dbReference type="EMBL" id="JAUCBP010000007">
    <property type="protein sequence ID" value="MDM7860622.1"/>
    <property type="molecule type" value="Genomic_DNA"/>
</dbReference>
<reference evidence="2 3" key="1">
    <citation type="submission" date="2023-06" db="EMBL/GenBank/DDBJ databases">
        <title>Alteromonas sp. ASW11-36 isolated from intertidal sand.</title>
        <authorList>
            <person name="Li Y."/>
        </authorList>
    </citation>
    <scope>NUCLEOTIDE SEQUENCE [LARGE SCALE GENOMIC DNA]</scope>
    <source>
        <strain evidence="2 3">ASW11-36</strain>
    </source>
</reference>
<proteinExistence type="predicted"/>